<organism evidence="8 9">
    <name type="scientific">Tranquillimonas rosea</name>
    <dbReference type="NCBI Taxonomy" id="641238"/>
    <lineage>
        <taxon>Bacteria</taxon>
        <taxon>Pseudomonadati</taxon>
        <taxon>Pseudomonadota</taxon>
        <taxon>Alphaproteobacteria</taxon>
        <taxon>Rhodobacterales</taxon>
        <taxon>Roseobacteraceae</taxon>
        <taxon>Tranquillimonas</taxon>
    </lineage>
</organism>
<dbReference type="EC" id="2.1.1.80" evidence="5"/>
<dbReference type="Gene3D" id="1.10.155.10">
    <property type="entry name" value="Chemotaxis receptor methyltransferase CheR, N-terminal domain"/>
    <property type="match status" value="1"/>
</dbReference>
<keyword evidence="4 5" id="KW-0949">S-adenosyl-L-methionine</keyword>
<proteinExistence type="predicted"/>
<dbReference type="InterPro" id="IPR026024">
    <property type="entry name" value="Chemotaxis_MeTrfase_CheR"/>
</dbReference>
<keyword evidence="9" id="KW-1185">Reference proteome</keyword>
<reference evidence="8 9" key="1">
    <citation type="submission" date="2016-10" db="EMBL/GenBank/DDBJ databases">
        <authorList>
            <person name="de Groot N.N."/>
        </authorList>
    </citation>
    <scope>NUCLEOTIDE SEQUENCE [LARGE SCALE GENOMIC DNA]</scope>
    <source>
        <strain evidence="8 9">DSM 23042</strain>
    </source>
</reference>
<dbReference type="Proteomes" id="UP000198885">
    <property type="component" value="Unassembled WGS sequence"/>
</dbReference>
<dbReference type="PIRSF" id="PIRSF000410">
    <property type="entry name" value="CheR"/>
    <property type="match status" value="1"/>
</dbReference>
<dbReference type="Pfam" id="PF03705">
    <property type="entry name" value="CheR_N"/>
    <property type="match status" value="1"/>
</dbReference>
<dbReference type="CDD" id="cd02440">
    <property type="entry name" value="AdoMet_MTases"/>
    <property type="match status" value="1"/>
</dbReference>
<dbReference type="RefSeq" id="WP_235859767.1">
    <property type="nucleotide sequence ID" value="NZ_CBDDGO010000004.1"/>
</dbReference>
<feature type="binding site" evidence="6">
    <location>
        <begin position="229"/>
        <end position="230"/>
    </location>
    <ligand>
        <name>S-adenosyl-L-methionine</name>
        <dbReference type="ChEBI" id="CHEBI:59789"/>
    </ligand>
</feature>
<evidence type="ECO:0000256" key="5">
    <source>
        <dbReference type="PIRNR" id="PIRNR000410"/>
    </source>
</evidence>
<dbReference type="PROSITE" id="PS50123">
    <property type="entry name" value="CHER"/>
    <property type="match status" value="1"/>
</dbReference>
<evidence type="ECO:0000256" key="3">
    <source>
        <dbReference type="ARBA" id="ARBA00022679"/>
    </source>
</evidence>
<evidence type="ECO:0000256" key="1">
    <source>
        <dbReference type="ARBA" id="ARBA00001541"/>
    </source>
</evidence>
<feature type="binding site" evidence="6">
    <location>
        <position position="86"/>
    </location>
    <ligand>
        <name>S-adenosyl-L-methionine</name>
        <dbReference type="ChEBI" id="CHEBI:59789"/>
    </ligand>
</feature>
<feature type="binding site" evidence="6">
    <location>
        <position position="126"/>
    </location>
    <ligand>
        <name>S-adenosyl-L-methionine</name>
        <dbReference type="ChEBI" id="CHEBI:59789"/>
    </ligand>
</feature>
<feature type="binding site" evidence="6">
    <location>
        <begin position="211"/>
        <end position="212"/>
    </location>
    <ligand>
        <name>S-adenosyl-L-methionine</name>
        <dbReference type="ChEBI" id="CHEBI:59789"/>
    </ligand>
</feature>
<dbReference type="InterPro" id="IPR022641">
    <property type="entry name" value="CheR_N"/>
</dbReference>
<comment type="catalytic activity">
    <reaction evidence="1 5">
        <text>L-glutamyl-[protein] + S-adenosyl-L-methionine = [protein]-L-glutamate 5-O-methyl ester + S-adenosyl-L-homocysteine</text>
        <dbReference type="Rhea" id="RHEA:24452"/>
        <dbReference type="Rhea" id="RHEA-COMP:10208"/>
        <dbReference type="Rhea" id="RHEA-COMP:10311"/>
        <dbReference type="ChEBI" id="CHEBI:29973"/>
        <dbReference type="ChEBI" id="CHEBI:57856"/>
        <dbReference type="ChEBI" id="CHEBI:59789"/>
        <dbReference type="ChEBI" id="CHEBI:82795"/>
        <dbReference type="EC" id="2.1.1.80"/>
    </reaction>
</comment>
<feature type="binding site" evidence="6">
    <location>
        <position position="152"/>
    </location>
    <ligand>
        <name>S-adenosyl-L-methionine</name>
        <dbReference type="ChEBI" id="CHEBI:59789"/>
    </ligand>
</feature>
<evidence type="ECO:0000256" key="2">
    <source>
        <dbReference type="ARBA" id="ARBA00022603"/>
    </source>
</evidence>
<dbReference type="InterPro" id="IPR050903">
    <property type="entry name" value="Bact_Chemotaxis_MeTrfase"/>
</dbReference>
<dbReference type="SUPFAM" id="SSF47757">
    <property type="entry name" value="Chemotaxis receptor methyltransferase CheR, N-terminal domain"/>
    <property type="match status" value="1"/>
</dbReference>
<protein>
    <recommendedName>
        <fullName evidence="5">Chemotaxis protein methyltransferase</fullName>
        <ecNumber evidence="5">2.1.1.80</ecNumber>
    </recommendedName>
</protein>
<evidence type="ECO:0000313" key="8">
    <source>
        <dbReference type="EMBL" id="SER70705.1"/>
    </source>
</evidence>
<dbReference type="PANTHER" id="PTHR24422">
    <property type="entry name" value="CHEMOTAXIS PROTEIN METHYLTRANSFERASE"/>
    <property type="match status" value="1"/>
</dbReference>
<dbReference type="PANTHER" id="PTHR24422:SF26">
    <property type="entry name" value="CHEMOTAXIS PROTEIN METHYLTRANSFERASE"/>
    <property type="match status" value="1"/>
</dbReference>
<evidence type="ECO:0000313" key="9">
    <source>
        <dbReference type="Proteomes" id="UP000198885"/>
    </source>
</evidence>
<dbReference type="SMART" id="SM00138">
    <property type="entry name" value="MeTrc"/>
    <property type="match status" value="1"/>
</dbReference>
<dbReference type="GO" id="GO:0032259">
    <property type="term" value="P:methylation"/>
    <property type="evidence" value="ECO:0007669"/>
    <property type="project" value="UniProtKB-KW"/>
</dbReference>
<dbReference type="InterPro" id="IPR000780">
    <property type="entry name" value="CheR_MeTrfase"/>
</dbReference>
<name>A0A1H9RDU3_9RHOB</name>
<evidence type="ECO:0000256" key="6">
    <source>
        <dbReference type="PIRSR" id="PIRSR000410-1"/>
    </source>
</evidence>
<comment type="function">
    <text evidence="5">Methylation of the membrane-bound methyl-accepting chemotaxis proteins (MCP) to form gamma-glutamyl methyl ester residues in MCP.</text>
</comment>
<feature type="binding site" evidence="6">
    <location>
        <position position="82"/>
    </location>
    <ligand>
        <name>S-adenosyl-L-methionine</name>
        <dbReference type="ChEBI" id="CHEBI:59789"/>
    </ligand>
</feature>
<keyword evidence="2 5" id="KW-0489">Methyltransferase</keyword>
<sequence length="286" mass="31941">MTSVTRPDAAQKHLATLRRLIMETTGIKLPESKRSMIEARLRRRLIALGLPDLGAYLTHLFEEQGLERELPRIVDLLTTNKTDFFREPEHYRMLSERLIPEALNRVPGRDRVRFRLWSAAASTGAEAWSAAMLLARAAEAAPRLDWAILGTDISRRVLDVARRAIYPESDLAPVPAPLREAYTMRGRGPDGAPAIRIVPELRARVRFAPLNLLSAPHAVDTGLDLVFLRNVLIYFEPEIQARVIAGVARHLRPQGHLIVGHSESMSVQKPGLRQIAPGVFRNEGGS</sequence>
<dbReference type="Gene3D" id="3.40.50.150">
    <property type="entry name" value="Vaccinia Virus protein VP39"/>
    <property type="match status" value="1"/>
</dbReference>
<dbReference type="SUPFAM" id="SSF53335">
    <property type="entry name" value="S-adenosyl-L-methionine-dependent methyltransferases"/>
    <property type="match status" value="1"/>
</dbReference>
<gene>
    <name evidence="8" type="ORF">SAMN04490244_102224</name>
</gene>
<evidence type="ECO:0000259" key="7">
    <source>
        <dbReference type="PROSITE" id="PS50123"/>
    </source>
</evidence>
<accession>A0A1H9RDU3</accession>
<keyword evidence="3 5" id="KW-0808">Transferase</keyword>
<dbReference type="PRINTS" id="PR00996">
    <property type="entry name" value="CHERMTFRASE"/>
</dbReference>
<dbReference type="GO" id="GO:0008983">
    <property type="term" value="F:protein-glutamate O-methyltransferase activity"/>
    <property type="evidence" value="ECO:0007669"/>
    <property type="project" value="UniProtKB-EC"/>
</dbReference>
<dbReference type="InterPro" id="IPR036804">
    <property type="entry name" value="CheR_N_sf"/>
</dbReference>
<dbReference type="STRING" id="641238.SAMN04490244_102224"/>
<dbReference type="AlphaFoldDB" id="A0A1H9RDU3"/>
<dbReference type="Pfam" id="PF01739">
    <property type="entry name" value="CheR"/>
    <property type="match status" value="1"/>
</dbReference>
<feature type="domain" description="CheR-type methyltransferase" evidence="7">
    <location>
        <begin position="2"/>
        <end position="286"/>
    </location>
</feature>
<evidence type="ECO:0000256" key="4">
    <source>
        <dbReference type="ARBA" id="ARBA00022691"/>
    </source>
</evidence>
<feature type="binding site" evidence="6">
    <location>
        <position position="80"/>
    </location>
    <ligand>
        <name>S-adenosyl-L-methionine</name>
        <dbReference type="ChEBI" id="CHEBI:59789"/>
    </ligand>
</feature>
<dbReference type="InterPro" id="IPR029063">
    <property type="entry name" value="SAM-dependent_MTases_sf"/>
</dbReference>
<dbReference type="InterPro" id="IPR022642">
    <property type="entry name" value="CheR_C"/>
</dbReference>
<dbReference type="EMBL" id="FOGU01000002">
    <property type="protein sequence ID" value="SER70705.1"/>
    <property type="molecule type" value="Genomic_DNA"/>
</dbReference>